<accession>A0A518G193</accession>
<dbReference type="Proteomes" id="UP000318017">
    <property type="component" value="Chromosome"/>
</dbReference>
<dbReference type="RefSeq" id="WP_145073824.1">
    <property type="nucleotide sequence ID" value="NZ_CP036298.1"/>
</dbReference>
<proteinExistence type="predicted"/>
<dbReference type="AlphaFoldDB" id="A0A518G193"/>
<evidence type="ECO:0008006" key="4">
    <source>
        <dbReference type="Google" id="ProtNLM"/>
    </source>
</evidence>
<dbReference type="OrthoDB" id="9988171at2"/>
<organism evidence="2 3">
    <name type="scientific">Aureliella helgolandensis</name>
    <dbReference type="NCBI Taxonomy" id="2527968"/>
    <lineage>
        <taxon>Bacteria</taxon>
        <taxon>Pseudomonadati</taxon>
        <taxon>Planctomycetota</taxon>
        <taxon>Planctomycetia</taxon>
        <taxon>Pirellulales</taxon>
        <taxon>Pirellulaceae</taxon>
        <taxon>Aureliella</taxon>
    </lineage>
</organism>
<reference evidence="2 3" key="1">
    <citation type="submission" date="2019-02" db="EMBL/GenBank/DDBJ databases">
        <title>Deep-cultivation of Planctomycetes and their phenomic and genomic characterization uncovers novel biology.</title>
        <authorList>
            <person name="Wiegand S."/>
            <person name="Jogler M."/>
            <person name="Boedeker C."/>
            <person name="Pinto D."/>
            <person name="Vollmers J."/>
            <person name="Rivas-Marin E."/>
            <person name="Kohn T."/>
            <person name="Peeters S.H."/>
            <person name="Heuer A."/>
            <person name="Rast P."/>
            <person name="Oberbeckmann S."/>
            <person name="Bunk B."/>
            <person name="Jeske O."/>
            <person name="Meyerdierks A."/>
            <person name="Storesund J.E."/>
            <person name="Kallscheuer N."/>
            <person name="Luecker S."/>
            <person name="Lage O.M."/>
            <person name="Pohl T."/>
            <person name="Merkel B.J."/>
            <person name="Hornburger P."/>
            <person name="Mueller R.-W."/>
            <person name="Bruemmer F."/>
            <person name="Labrenz M."/>
            <person name="Spormann A.M."/>
            <person name="Op den Camp H."/>
            <person name="Overmann J."/>
            <person name="Amann R."/>
            <person name="Jetten M.S.M."/>
            <person name="Mascher T."/>
            <person name="Medema M.H."/>
            <person name="Devos D.P."/>
            <person name="Kaster A.-K."/>
            <person name="Ovreas L."/>
            <person name="Rohde M."/>
            <person name="Galperin M.Y."/>
            <person name="Jogler C."/>
        </authorList>
    </citation>
    <scope>NUCLEOTIDE SEQUENCE [LARGE SCALE GENOMIC DNA]</scope>
    <source>
        <strain evidence="2 3">Q31a</strain>
    </source>
</reference>
<evidence type="ECO:0000313" key="2">
    <source>
        <dbReference type="EMBL" id="QDV22367.1"/>
    </source>
</evidence>
<evidence type="ECO:0000256" key="1">
    <source>
        <dbReference type="SAM" id="Phobius"/>
    </source>
</evidence>
<gene>
    <name evidence="2" type="ORF">Q31a_06510</name>
</gene>
<dbReference type="EMBL" id="CP036298">
    <property type="protein sequence ID" value="QDV22367.1"/>
    <property type="molecule type" value="Genomic_DNA"/>
</dbReference>
<sequence length="124" mass="13550">MTKPFSCSIRTGFSLVETSAAAVIMIIVGAATVATLSPLSGNALEKAESENLAKLNCMVQAYNIETGLWPDEQLHALYEADYTAEPENATPYGGYYRWDADAKRVYNPNLPDGALRLETPFEVE</sequence>
<keyword evidence="1" id="KW-1133">Transmembrane helix</keyword>
<dbReference type="KEGG" id="ahel:Q31a_06510"/>
<keyword evidence="1" id="KW-0812">Transmembrane</keyword>
<dbReference type="InterPro" id="IPR012902">
    <property type="entry name" value="N_methyl_site"/>
</dbReference>
<dbReference type="PROSITE" id="PS00409">
    <property type="entry name" value="PROKAR_NTER_METHYL"/>
    <property type="match status" value="1"/>
</dbReference>
<keyword evidence="3" id="KW-1185">Reference proteome</keyword>
<keyword evidence="1" id="KW-0472">Membrane</keyword>
<evidence type="ECO:0000313" key="3">
    <source>
        <dbReference type="Proteomes" id="UP000318017"/>
    </source>
</evidence>
<name>A0A518G193_9BACT</name>
<feature type="transmembrane region" description="Helical" evidence="1">
    <location>
        <begin position="20"/>
        <end position="39"/>
    </location>
</feature>
<protein>
    <recommendedName>
        <fullName evidence="4">Type II secretion system protein G</fullName>
    </recommendedName>
</protein>